<dbReference type="PANTHER" id="PTHR45990">
    <property type="entry name" value="DNA REPAIR PROTEIN REV1"/>
    <property type="match status" value="1"/>
</dbReference>
<organism evidence="4 5">
    <name type="scientific">Hanseniaspora valbyensis NRRL Y-1626</name>
    <dbReference type="NCBI Taxonomy" id="766949"/>
    <lineage>
        <taxon>Eukaryota</taxon>
        <taxon>Fungi</taxon>
        <taxon>Dikarya</taxon>
        <taxon>Ascomycota</taxon>
        <taxon>Saccharomycotina</taxon>
        <taxon>Saccharomycetes</taxon>
        <taxon>Saccharomycodales</taxon>
        <taxon>Saccharomycodaceae</taxon>
        <taxon>Hanseniaspora</taxon>
    </lineage>
</organism>
<comment type="caution">
    <text evidence="4">The sequence shown here is derived from an EMBL/GenBank/DDBJ whole genome shotgun (WGS) entry which is preliminary data.</text>
</comment>
<dbReference type="InterPro" id="IPR043502">
    <property type="entry name" value="DNA/RNA_pol_sf"/>
</dbReference>
<dbReference type="Gene3D" id="3.30.1490.100">
    <property type="entry name" value="DNA polymerase, Y-family, little finger domain"/>
    <property type="match status" value="1"/>
</dbReference>
<dbReference type="SUPFAM" id="SSF52113">
    <property type="entry name" value="BRCT domain"/>
    <property type="match status" value="1"/>
</dbReference>
<dbReference type="PANTHER" id="PTHR45990:SF1">
    <property type="entry name" value="DNA REPAIR PROTEIN REV1"/>
    <property type="match status" value="1"/>
</dbReference>
<name>A0A1B7TAV4_9ASCO</name>
<dbReference type="InterPro" id="IPR036420">
    <property type="entry name" value="BRCT_dom_sf"/>
</dbReference>
<dbReference type="Gene3D" id="3.30.70.270">
    <property type="match status" value="1"/>
</dbReference>
<dbReference type="GO" id="GO:0003887">
    <property type="term" value="F:DNA-directed DNA polymerase activity"/>
    <property type="evidence" value="ECO:0007669"/>
    <property type="project" value="TreeGrafter"/>
</dbReference>
<dbReference type="GO" id="GO:0006281">
    <property type="term" value="P:DNA repair"/>
    <property type="evidence" value="ECO:0007669"/>
    <property type="project" value="InterPro"/>
</dbReference>
<dbReference type="OrthoDB" id="427711at2759"/>
<evidence type="ECO:0000259" key="3">
    <source>
        <dbReference type="PROSITE" id="PS50173"/>
    </source>
</evidence>
<feature type="domain" description="UmuC" evidence="3">
    <location>
        <begin position="149"/>
        <end position="353"/>
    </location>
</feature>
<evidence type="ECO:0000256" key="1">
    <source>
        <dbReference type="SAM" id="MobiDB-lite"/>
    </source>
</evidence>
<evidence type="ECO:0000259" key="2">
    <source>
        <dbReference type="PROSITE" id="PS50172"/>
    </source>
</evidence>
<proteinExistence type="predicted"/>
<dbReference type="GO" id="GO:0070987">
    <property type="term" value="P:error-free translesion synthesis"/>
    <property type="evidence" value="ECO:0007669"/>
    <property type="project" value="TreeGrafter"/>
</dbReference>
<protein>
    <recommendedName>
        <fullName evidence="6">DNA repair protein REV1</fullName>
    </recommendedName>
</protein>
<dbReference type="Proteomes" id="UP000092321">
    <property type="component" value="Unassembled WGS sequence"/>
</dbReference>
<dbReference type="Gene3D" id="6.10.250.1490">
    <property type="match status" value="1"/>
</dbReference>
<feature type="region of interest" description="Disordered" evidence="1">
    <location>
        <begin position="577"/>
        <end position="596"/>
    </location>
</feature>
<dbReference type="Gene3D" id="3.40.50.10190">
    <property type="entry name" value="BRCT domain"/>
    <property type="match status" value="1"/>
</dbReference>
<dbReference type="PROSITE" id="PS50173">
    <property type="entry name" value="UMUC"/>
    <property type="match status" value="1"/>
</dbReference>
<dbReference type="InterPro" id="IPR001126">
    <property type="entry name" value="UmuC"/>
</dbReference>
<evidence type="ECO:0000313" key="4">
    <source>
        <dbReference type="EMBL" id="OBA25837.1"/>
    </source>
</evidence>
<dbReference type="Gene3D" id="3.40.1170.60">
    <property type="match status" value="1"/>
</dbReference>
<dbReference type="Gene3D" id="1.20.58.1280">
    <property type="entry name" value="DNA repair protein Rev1, C-terminal domain"/>
    <property type="match status" value="1"/>
</dbReference>
<dbReference type="AlphaFoldDB" id="A0A1B7TAV4"/>
<dbReference type="GO" id="GO:0017125">
    <property type="term" value="F:deoxycytidyl transferase activity"/>
    <property type="evidence" value="ECO:0007669"/>
    <property type="project" value="TreeGrafter"/>
</dbReference>
<evidence type="ECO:0000313" key="5">
    <source>
        <dbReference type="Proteomes" id="UP000092321"/>
    </source>
</evidence>
<sequence length="778" mass="90495">MSYKPAPLTEANPISDLFKDIVIHINGYTKIDRVVLIKLITFNGGTVCRMPKKKTTSYILTDQDNFIKDGYKVIRSSWVIDSLEQKTLLPFDYDNMDIDCKHPNFIEDYYSKSRLHFISMEKLQLRNKYLKISNLNSKNQKTKKLNRLIYYMDFDSFFVSGSIVKYNRVNKYFPIDIEKDCVLVSNGSKHSEITSLNYIAKNIVKISRHDYFETGKNKYEAYKQQNQESNMKFYCLKVEFNEYRDILTKFYDFMASKFETVIPMSIDEGMFFEFVAEGSMDYFAIMKKIKLIKLKIKQITGVFISISVTNDFLFLNKIILRRVKPDGIGVCLSNEDFIKEIENIKVVDVSMSGVFMNNQLKEMLPSDVYNSEITVKELKKFIRNEFDDDYNKFFQPLIVKTGSNTLAMKFINNIFLLKDDPVLTKNKLGDKEYYTPKTVSCSINYHMNFTNLWDINVFVKRFSKYLVDRLNTLTNFYESINKIGVIVVVALEGNIVSKFGGMGNNVKRLSKSLTCDNFIKIDSNSCLSKLSTDFYTLIKLLIDKDRLNDIKGISLQILKLKNNKKINISESPLNFNFKTPDNKSDNDTISKKNRRSTHSKETLIKLIDSEDKETLKELPLDVLEDLYFQQKFDFTISRSSKRKLISTNSNSLKKLKTEKNSPVILVSDNVRTPLNKNNLNVFEPISFQAQKSISAIKNLVKNWITFSISTNAAPTSDDVELFLNFLKNLRENSQQSRLDNVVTFMNNHLQLYQYENDESGVINDWERIMLLKLLPLME</sequence>
<dbReference type="SMART" id="SM00292">
    <property type="entry name" value="BRCT"/>
    <property type="match status" value="1"/>
</dbReference>
<dbReference type="Pfam" id="PF16589">
    <property type="entry name" value="BRCT_2"/>
    <property type="match status" value="1"/>
</dbReference>
<keyword evidence="5" id="KW-1185">Reference proteome</keyword>
<dbReference type="PROSITE" id="PS50172">
    <property type="entry name" value="BRCT"/>
    <property type="match status" value="1"/>
</dbReference>
<dbReference type="InterPro" id="IPR036775">
    <property type="entry name" value="DNA_pol_Y-fam_lit_finger_sf"/>
</dbReference>
<dbReference type="GO" id="GO:0003684">
    <property type="term" value="F:damaged DNA binding"/>
    <property type="evidence" value="ECO:0007669"/>
    <property type="project" value="InterPro"/>
</dbReference>
<feature type="compositionally biased region" description="Basic and acidic residues" evidence="1">
    <location>
        <begin position="580"/>
        <end position="590"/>
    </location>
</feature>
<evidence type="ECO:0008006" key="6">
    <source>
        <dbReference type="Google" id="ProtNLM"/>
    </source>
</evidence>
<gene>
    <name evidence="4" type="ORF">HANVADRAFT_100982</name>
</gene>
<dbReference type="GO" id="GO:0005634">
    <property type="term" value="C:nucleus"/>
    <property type="evidence" value="ECO:0007669"/>
    <property type="project" value="TreeGrafter"/>
</dbReference>
<dbReference type="SUPFAM" id="SSF56672">
    <property type="entry name" value="DNA/RNA polymerases"/>
    <property type="match status" value="1"/>
</dbReference>
<reference evidence="5" key="1">
    <citation type="journal article" date="2016" name="Proc. Natl. Acad. Sci. U.S.A.">
        <title>Comparative genomics of biotechnologically important yeasts.</title>
        <authorList>
            <person name="Riley R."/>
            <person name="Haridas S."/>
            <person name="Wolfe K.H."/>
            <person name="Lopes M.R."/>
            <person name="Hittinger C.T."/>
            <person name="Goeker M."/>
            <person name="Salamov A.A."/>
            <person name="Wisecaver J.H."/>
            <person name="Long T.M."/>
            <person name="Calvey C.H."/>
            <person name="Aerts A.L."/>
            <person name="Barry K.W."/>
            <person name="Choi C."/>
            <person name="Clum A."/>
            <person name="Coughlan A.Y."/>
            <person name="Deshpande S."/>
            <person name="Douglass A.P."/>
            <person name="Hanson S.J."/>
            <person name="Klenk H.-P."/>
            <person name="LaButti K.M."/>
            <person name="Lapidus A."/>
            <person name="Lindquist E.A."/>
            <person name="Lipzen A.M."/>
            <person name="Meier-Kolthoff J.P."/>
            <person name="Ohm R.A."/>
            <person name="Otillar R.P."/>
            <person name="Pangilinan J.L."/>
            <person name="Peng Y."/>
            <person name="Rokas A."/>
            <person name="Rosa C.A."/>
            <person name="Scheuner C."/>
            <person name="Sibirny A.A."/>
            <person name="Slot J.C."/>
            <person name="Stielow J.B."/>
            <person name="Sun H."/>
            <person name="Kurtzman C.P."/>
            <person name="Blackwell M."/>
            <person name="Grigoriev I.V."/>
            <person name="Jeffries T.W."/>
        </authorList>
    </citation>
    <scope>NUCLEOTIDE SEQUENCE [LARGE SCALE GENOMIC DNA]</scope>
    <source>
        <strain evidence="5">NRRL Y-1626</strain>
    </source>
</reference>
<dbReference type="InterPro" id="IPR001357">
    <property type="entry name" value="BRCT_dom"/>
</dbReference>
<dbReference type="GO" id="GO:0042276">
    <property type="term" value="P:error-prone translesion synthesis"/>
    <property type="evidence" value="ECO:0007669"/>
    <property type="project" value="TreeGrafter"/>
</dbReference>
<dbReference type="InterPro" id="IPR043128">
    <property type="entry name" value="Rev_trsase/Diguanyl_cyclase"/>
</dbReference>
<dbReference type="InterPro" id="IPR038401">
    <property type="entry name" value="Rev1_C_sf"/>
</dbReference>
<feature type="domain" description="BRCT" evidence="2">
    <location>
        <begin position="13"/>
        <end position="96"/>
    </location>
</feature>
<dbReference type="EMBL" id="LXPE01000040">
    <property type="protein sequence ID" value="OBA25837.1"/>
    <property type="molecule type" value="Genomic_DNA"/>
</dbReference>
<accession>A0A1B7TAV4</accession>